<dbReference type="Proteomes" id="UP000298327">
    <property type="component" value="Unassembled WGS sequence"/>
</dbReference>
<dbReference type="PANTHER" id="PTHR38248:SF2">
    <property type="entry name" value="FUNK1 11"/>
    <property type="match status" value="1"/>
</dbReference>
<dbReference type="AlphaFoldDB" id="A0A4Y9ZAI0"/>
<organism evidence="3 4">
    <name type="scientific">Dentipellis fragilis</name>
    <dbReference type="NCBI Taxonomy" id="205917"/>
    <lineage>
        <taxon>Eukaryota</taxon>
        <taxon>Fungi</taxon>
        <taxon>Dikarya</taxon>
        <taxon>Basidiomycota</taxon>
        <taxon>Agaricomycotina</taxon>
        <taxon>Agaricomycetes</taxon>
        <taxon>Russulales</taxon>
        <taxon>Hericiaceae</taxon>
        <taxon>Dentipellis</taxon>
    </lineage>
</organism>
<feature type="region of interest" description="Disordered" evidence="1">
    <location>
        <begin position="768"/>
        <end position="816"/>
    </location>
</feature>
<evidence type="ECO:0000313" key="3">
    <source>
        <dbReference type="EMBL" id="TFY70853.1"/>
    </source>
</evidence>
<feature type="domain" description="Fungal-type protein kinase" evidence="2">
    <location>
        <begin position="183"/>
        <end position="650"/>
    </location>
</feature>
<proteinExistence type="predicted"/>
<protein>
    <recommendedName>
        <fullName evidence="2">Fungal-type protein kinase domain-containing protein</fullName>
    </recommendedName>
</protein>
<dbReference type="SUPFAM" id="SSF56112">
    <property type="entry name" value="Protein kinase-like (PK-like)"/>
    <property type="match status" value="1"/>
</dbReference>
<dbReference type="Pfam" id="PF17667">
    <property type="entry name" value="Pkinase_fungal"/>
    <property type="match status" value="1"/>
</dbReference>
<sequence>MSPASDDAVPPLRSAHSSIPQIPNSKRASSVVSDTPRSIRTEPKANVPYERPVICKEMDEEIVTVPHESFLRDYAPWYPSDQDVKACLDELVKAEVVTNDRCHFVAFEEKKPDDRFNSEIAAYKFITSICDAIATAKIRNRTPCFKMEQKPRSRTASETPGSSHEIDGYFRPLKSTVPGAVESESKDTSTADSAVNCEWNLESGPEPTLDNYRKAVSAAVHVMNDDVRRMFTYSITIENERMSLWYWSRSHSAKSAWFDFTEDINTTVRALASFVFAKMDEIGYDPSIQRRLDIDGNKRELCLVFEVQDQNKDKNRYFKTLHSVAEHLSLRVTGRSTRVFKVIEVGSFDDLAPVPDAKHHILKYVWLDAEAKTEREIQNAIFKDLDEFANKFENEGASGLDEFSGVSSGDQEMLRTALCKPKNYKRHFLTIDCDQQGFQSKPVSPDAIVTDDIFTRLPPATVPASLAYASSSRSHLTSATSSQQPEVKVPREPREYVPKRQYRVVFEEVCEALQNVRELKTVIRGMQDCLTAVQLMFLAGWVHRDISGGNLLWFSEAEMQGRGILSDLEYAKKFDANGQGSADPKTGTPFFMAIEIQRRIYIYRRYNSRDSSSDDFEYPKPRKSKNTKPLHMIHNFEHDLESFFWLLLWTITIRTGNANTQNLVASIFLQSSQCSTDRENAITDGDELMDGLESSISQELKEIVEPIAALRDILMRGYLKRKQAFGDLKKYSKLYGHVRKALGHCLRIAEGPGVPSLPVTFAHEETQTKEVHRGLPPQTRKRVRSTTKAGAGSMSRKSQLISKDGKSTKGVSARHR</sequence>
<keyword evidence="4" id="KW-1185">Reference proteome</keyword>
<dbReference type="EMBL" id="SEOQ01000079">
    <property type="protein sequence ID" value="TFY70853.1"/>
    <property type="molecule type" value="Genomic_DNA"/>
</dbReference>
<dbReference type="InterPro" id="IPR040976">
    <property type="entry name" value="Pkinase_fungal"/>
</dbReference>
<evidence type="ECO:0000313" key="4">
    <source>
        <dbReference type="Proteomes" id="UP000298327"/>
    </source>
</evidence>
<dbReference type="Gene3D" id="1.10.510.10">
    <property type="entry name" value="Transferase(Phosphotransferase) domain 1"/>
    <property type="match status" value="1"/>
</dbReference>
<dbReference type="OrthoDB" id="3246048at2759"/>
<dbReference type="PANTHER" id="PTHR38248">
    <property type="entry name" value="FUNK1 6"/>
    <property type="match status" value="1"/>
</dbReference>
<feature type="compositionally biased region" description="Polar residues" evidence="1">
    <location>
        <begin position="15"/>
        <end position="36"/>
    </location>
</feature>
<dbReference type="STRING" id="205917.A0A4Y9ZAI0"/>
<accession>A0A4Y9ZAI0</accession>
<gene>
    <name evidence="3" type="ORF">EVG20_g2145</name>
</gene>
<evidence type="ECO:0000256" key="1">
    <source>
        <dbReference type="SAM" id="MobiDB-lite"/>
    </source>
</evidence>
<reference evidence="3 4" key="1">
    <citation type="submission" date="2019-02" db="EMBL/GenBank/DDBJ databases">
        <title>Genome sequencing of the rare red list fungi Dentipellis fragilis.</title>
        <authorList>
            <person name="Buettner E."/>
            <person name="Kellner H."/>
        </authorList>
    </citation>
    <scope>NUCLEOTIDE SEQUENCE [LARGE SCALE GENOMIC DNA]</scope>
    <source>
        <strain evidence="3 4">DSM 105465</strain>
    </source>
</reference>
<dbReference type="InterPro" id="IPR011009">
    <property type="entry name" value="Kinase-like_dom_sf"/>
</dbReference>
<name>A0A4Y9ZAI0_9AGAM</name>
<evidence type="ECO:0000259" key="2">
    <source>
        <dbReference type="Pfam" id="PF17667"/>
    </source>
</evidence>
<comment type="caution">
    <text evidence="3">The sequence shown here is derived from an EMBL/GenBank/DDBJ whole genome shotgun (WGS) entry which is preliminary data.</text>
</comment>
<feature type="region of interest" description="Disordered" evidence="1">
    <location>
        <begin position="1"/>
        <end position="43"/>
    </location>
</feature>